<evidence type="ECO:0000313" key="1">
    <source>
        <dbReference type="Proteomes" id="UP000095286"/>
    </source>
</evidence>
<evidence type="ECO:0000313" key="2">
    <source>
        <dbReference type="WBParaSite" id="RSKR_0000960700.1"/>
    </source>
</evidence>
<name>A0AC35UAG1_9BILA</name>
<accession>A0AC35UAG1</accession>
<reference evidence="2" key="1">
    <citation type="submission" date="2016-11" db="UniProtKB">
        <authorList>
            <consortium name="WormBaseParasite"/>
        </authorList>
    </citation>
    <scope>IDENTIFICATION</scope>
    <source>
        <strain evidence="2">KR3021</strain>
    </source>
</reference>
<sequence length="525" mass="59345">MIKKIVLLLCLVSAVSGYKILIHNPTTSYSHVQYLILISDILTDAGHDVTVLMPLVDPVLKIIRPKKAKLIILDTGANSSEVAEGRKMLDDQIWLENSNSPFTIFSILEKFSHVLQKNCRSLMNQTDLLDTLRAEQFDIGLLETFQACGFGLLKSVGVKSIIGGSATVLSDAYYSNHGLDFPSYVPCLMGGDKIPLTLFERAKNLLFHYATIYYFSNKMTQSVQVVFNEMENNEIDLQDLQRNTAFDLINNNVLLDYPSPTTTKIVSVGGIAIKPHKPLPKEYDEILNLRSTNVLVSFGSIVNTTTMPLKYKMGLMRSFAQNPDVTFIFKYSENDIEYANEHKNVIFQKWVAQSDLLGDKRLNLFITHGGLNSVNEMALHGVPSISIPFFSDQTRNSNMLLRLNVTTIVNKKQILDEDFLGTTIQRMLTDKSYKENSMKLAQMIKKYPDFSKEKLIKIVEFACEFGNVNHLDLPSKNMTFIEVNNLDILIIAILTLLAACFVTFKFIRLISRLFDSRISNDKKTN</sequence>
<proteinExistence type="predicted"/>
<dbReference type="WBParaSite" id="RSKR_0000960700.1">
    <property type="protein sequence ID" value="RSKR_0000960700.1"/>
    <property type="gene ID" value="RSKR_0000960700"/>
</dbReference>
<organism evidence="1 2">
    <name type="scientific">Rhabditophanes sp. KR3021</name>
    <dbReference type="NCBI Taxonomy" id="114890"/>
    <lineage>
        <taxon>Eukaryota</taxon>
        <taxon>Metazoa</taxon>
        <taxon>Ecdysozoa</taxon>
        <taxon>Nematoda</taxon>
        <taxon>Chromadorea</taxon>
        <taxon>Rhabditida</taxon>
        <taxon>Tylenchina</taxon>
        <taxon>Panagrolaimomorpha</taxon>
        <taxon>Strongyloidoidea</taxon>
        <taxon>Alloionematidae</taxon>
        <taxon>Rhabditophanes</taxon>
    </lineage>
</organism>
<protein>
    <submittedName>
        <fullName evidence="2">Glucuronosyltransferase</fullName>
    </submittedName>
</protein>
<dbReference type="Proteomes" id="UP000095286">
    <property type="component" value="Unplaced"/>
</dbReference>